<dbReference type="InterPro" id="IPR038765">
    <property type="entry name" value="Papain-like_cys_pep_sf"/>
</dbReference>
<evidence type="ECO:0000256" key="2">
    <source>
        <dbReference type="ARBA" id="ARBA00022801"/>
    </source>
</evidence>
<dbReference type="RefSeq" id="WP_047531058.1">
    <property type="nucleotide sequence ID" value="NZ_CCEH01000013.1"/>
</dbReference>
<sequence length="624" mass="69403">MPKNKIIIYLLSTTLVLPTLVSPTAYADTPKNDTTAKTTTTHDSKKSNDVETSKDSTSKNTEADKAEAKQADNNNTSKHDNSDSIDNKLDNSNSNSDNIIDFIYKNLPQSNLNQLFNKNKYDDNFSLTTLIQNLFNLKSDISEYEHPRNNESTSDDSNKNSDSSAKNEPASKSSKQDKVDSQKATTTNDVKQNTSNKQADSQKSKQSNDKPTNDNNANQKSSSKNDQSMSDSALDSILDQYSEDAKKTQKDYASQSKKDKDAKPKTSNPQLPSKDDLKHKSKPAQSFNNDVNKNDTRATSLFETDPSASNNSDTGQFNVVDSKDTRKFVKSIAKDAHRIGQDNDIYASVMIAQAILESDSGRSALSKSPNHNLFGIKGAFEGNSVSFNTLEADGNKLYSINAGFRKYPSTKESLKDYSNLIKKGIDGNPDIYKPTWKSEADSYKDATAHLSKTYATDPNYAKKLNSIIKHYQLAQFDDERMPDLDKYERSINDDDSSSDEFKPFREVSDSMPYPHGQCTWYVYNRMKQFGSSISGDLGDAHNWNNRAEYRDYQVSHMPKRHTAVVFEAGQFGADQQYGHVAFVEKVNSDGSIVISESNVKGLGIISYRTIGASAAEELSYITGK</sequence>
<dbReference type="InterPro" id="IPR051056">
    <property type="entry name" value="Glycosyl_Hydrolase_73"/>
</dbReference>
<dbReference type="SUPFAM" id="SSF54001">
    <property type="entry name" value="Cysteine proteinases"/>
    <property type="match status" value="1"/>
</dbReference>
<feature type="compositionally biased region" description="Low complexity" evidence="3">
    <location>
        <begin position="24"/>
        <end position="39"/>
    </location>
</feature>
<dbReference type="Gene3D" id="4.10.80.30">
    <property type="entry name" value="DNA polymerase, domain 6"/>
    <property type="match status" value="1"/>
</dbReference>
<evidence type="ECO:0000259" key="5">
    <source>
        <dbReference type="PROSITE" id="PS50911"/>
    </source>
</evidence>
<feature type="compositionally biased region" description="Polar residues" evidence="3">
    <location>
        <begin position="283"/>
        <end position="295"/>
    </location>
</feature>
<protein>
    <submittedName>
        <fullName evidence="6">N-acetylmuramoyl-L-alanine amidase domain-containing protein</fullName>
    </submittedName>
</protein>
<dbReference type="Proteomes" id="UP000044616">
    <property type="component" value="Unassembled WGS sequence"/>
</dbReference>
<dbReference type="Pfam" id="PF05257">
    <property type="entry name" value="CHAP"/>
    <property type="match status" value="1"/>
</dbReference>
<dbReference type="AlphaFoldDB" id="A0A077VRG5"/>
<dbReference type="InterPro" id="IPR002901">
    <property type="entry name" value="MGlyc_endo_b_GlcNAc-like_dom"/>
</dbReference>
<feature type="compositionally biased region" description="Basic and acidic residues" evidence="3">
    <location>
        <begin position="40"/>
        <end position="70"/>
    </location>
</feature>
<feature type="region of interest" description="Disordered" evidence="3">
    <location>
        <begin position="243"/>
        <end position="295"/>
    </location>
</feature>
<feature type="compositionally biased region" description="Low complexity" evidence="3">
    <location>
        <begin position="213"/>
        <end position="231"/>
    </location>
</feature>
<dbReference type="GO" id="GO:0004040">
    <property type="term" value="F:amidase activity"/>
    <property type="evidence" value="ECO:0007669"/>
    <property type="project" value="InterPro"/>
</dbReference>
<evidence type="ECO:0000256" key="1">
    <source>
        <dbReference type="ARBA" id="ARBA00006088"/>
    </source>
</evidence>
<feature type="compositionally biased region" description="Polar residues" evidence="3">
    <location>
        <begin position="184"/>
        <end position="199"/>
    </location>
</feature>
<evidence type="ECO:0000256" key="3">
    <source>
        <dbReference type="SAM" id="MobiDB-lite"/>
    </source>
</evidence>
<dbReference type="PROSITE" id="PS50911">
    <property type="entry name" value="CHAP"/>
    <property type="match status" value="1"/>
</dbReference>
<dbReference type="PANTHER" id="PTHR33308">
    <property type="entry name" value="PEPTIDOGLYCAN HYDROLASE FLGJ"/>
    <property type="match status" value="1"/>
</dbReference>
<evidence type="ECO:0000313" key="6">
    <source>
        <dbReference type="EMBL" id="CDR28528.1"/>
    </source>
</evidence>
<name>A0A077VRG5_9STAP</name>
<feature type="compositionally biased region" description="Basic and acidic residues" evidence="3">
    <location>
        <begin position="77"/>
        <end position="89"/>
    </location>
</feature>
<feature type="compositionally biased region" description="Basic and acidic residues" evidence="3">
    <location>
        <begin position="243"/>
        <end position="264"/>
    </location>
</feature>
<gene>
    <name evidence="6" type="ORF">ERS140147_01663</name>
</gene>
<evidence type="ECO:0000313" key="7">
    <source>
        <dbReference type="Proteomes" id="UP000044616"/>
    </source>
</evidence>
<dbReference type="Gene3D" id="1.10.530.10">
    <property type="match status" value="1"/>
</dbReference>
<feature type="domain" description="Peptidase C51" evidence="5">
    <location>
        <begin position="493"/>
        <end position="622"/>
    </location>
</feature>
<feature type="region of interest" description="Disordered" evidence="3">
    <location>
        <begin position="145"/>
        <end position="231"/>
    </location>
</feature>
<dbReference type="Pfam" id="PF01832">
    <property type="entry name" value="Glucosaminidase"/>
    <property type="match status" value="1"/>
</dbReference>
<dbReference type="SMART" id="SM00047">
    <property type="entry name" value="LYZ2"/>
    <property type="match status" value="1"/>
</dbReference>
<accession>A0A077VRG5</accession>
<dbReference type="PANTHER" id="PTHR33308:SF9">
    <property type="entry name" value="PEPTIDOGLYCAN HYDROLASE FLGJ"/>
    <property type="match status" value="1"/>
</dbReference>
<feature type="region of interest" description="Disordered" evidence="3">
    <location>
        <begin position="24"/>
        <end position="92"/>
    </location>
</feature>
<dbReference type="Gene3D" id="3.90.1720.10">
    <property type="entry name" value="endopeptidase domain like (from Nostoc punctiforme)"/>
    <property type="match status" value="1"/>
</dbReference>
<dbReference type="EMBL" id="CCEH01000013">
    <property type="protein sequence ID" value="CDR28528.1"/>
    <property type="molecule type" value="Genomic_DNA"/>
</dbReference>
<feature type="compositionally biased region" description="Low complexity" evidence="3">
    <location>
        <begin position="160"/>
        <end position="173"/>
    </location>
</feature>
<evidence type="ECO:0000256" key="4">
    <source>
        <dbReference type="SAM" id="SignalP"/>
    </source>
</evidence>
<dbReference type="NCBIfam" id="NF006360">
    <property type="entry name" value="PRK08581.1-2"/>
    <property type="match status" value="1"/>
</dbReference>
<organism evidence="6 7">
    <name type="scientific">Staphylococcus schweitzeri</name>
    <dbReference type="NCBI Taxonomy" id="1654388"/>
    <lineage>
        <taxon>Bacteria</taxon>
        <taxon>Bacillati</taxon>
        <taxon>Bacillota</taxon>
        <taxon>Bacilli</taxon>
        <taxon>Bacillales</taxon>
        <taxon>Staphylococcaceae</taxon>
        <taxon>Staphylococcus</taxon>
    </lineage>
</organism>
<feature type="signal peptide" evidence="4">
    <location>
        <begin position="1"/>
        <end position="27"/>
    </location>
</feature>
<feature type="compositionally biased region" description="Basic and acidic residues" evidence="3">
    <location>
        <begin position="200"/>
        <end position="212"/>
    </location>
</feature>
<feature type="chain" id="PRO_5006539611" evidence="4">
    <location>
        <begin position="28"/>
        <end position="624"/>
    </location>
</feature>
<dbReference type="InterPro" id="IPR007921">
    <property type="entry name" value="CHAP_dom"/>
</dbReference>
<reference evidence="6 7" key="1">
    <citation type="submission" date="2014-05" db="EMBL/GenBank/DDBJ databases">
        <authorList>
            <person name="Aslett A.Martin."/>
            <person name="De Silva Nishadi"/>
        </authorList>
    </citation>
    <scope>NUCLEOTIDE SEQUENCE [LARGE SCALE GENOMIC DNA]</scope>
</reference>
<dbReference type="NCBIfam" id="NF006359">
    <property type="entry name" value="PRK08581.1-1"/>
    <property type="match status" value="1"/>
</dbReference>
<comment type="similarity">
    <text evidence="1">In the N-terminal section; belongs to the N-acetylmuramoyl-L-alanine amidase 2 family.</text>
</comment>
<keyword evidence="2" id="KW-0378">Hydrolase</keyword>
<proteinExistence type="inferred from homology"/>
<keyword evidence="4" id="KW-0732">Signal</keyword>